<dbReference type="AlphaFoldDB" id="A0A4Q9MSK1"/>
<gene>
    <name evidence="1" type="ORF">BD311DRAFT_277688</name>
</gene>
<protein>
    <submittedName>
        <fullName evidence="1">Uncharacterized protein</fullName>
    </submittedName>
</protein>
<name>A0A4Q9MSK1_9APHY</name>
<reference evidence="1" key="1">
    <citation type="submission" date="2019-01" db="EMBL/GenBank/DDBJ databases">
        <title>Draft genome sequences of three monokaryotic isolates of the white-rot basidiomycete fungus Dichomitus squalens.</title>
        <authorList>
            <consortium name="DOE Joint Genome Institute"/>
            <person name="Lopez S.C."/>
            <person name="Andreopoulos B."/>
            <person name="Pangilinan J."/>
            <person name="Lipzen A."/>
            <person name="Riley R."/>
            <person name="Ahrendt S."/>
            <person name="Ng V."/>
            <person name="Barry K."/>
            <person name="Daum C."/>
            <person name="Grigoriev I.V."/>
            <person name="Hilden K.S."/>
            <person name="Makela M.R."/>
            <person name="de Vries R.P."/>
        </authorList>
    </citation>
    <scope>NUCLEOTIDE SEQUENCE [LARGE SCALE GENOMIC DNA]</scope>
    <source>
        <strain evidence="1">OM18370.1</strain>
    </source>
</reference>
<accession>A0A4Q9MSK1</accession>
<organism evidence="1">
    <name type="scientific">Dichomitus squalens</name>
    <dbReference type="NCBI Taxonomy" id="114155"/>
    <lineage>
        <taxon>Eukaryota</taxon>
        <taxon>Fungi</taxon>
        <taxon>Dikarya</taxon>
        <taxon>Basidiomycota</taxon>
        <taxon>Agaricomycotina</taxon>
        <taxon>Agaricomycetes</taxon>
        <taxon>Polyporales</taxon>
        <taxon>Polyporaceae</taxon>
        <taxon>Dichomitus</taxon>
    </lineage>
</organism>
<sequence>MSLFGVSVRCYAPSGKKTPIRLVRPASPLVFSSWSTLSTRISHIKPLHDVDVTLFILFKSTEAVGGRDSPHRHASRLGRARPRSLRDTEMYKSRCVDHAFCLGLGFHAPLMSIPVPQVDFSRRNAGDQFLHSDPPSFPQAWDSVSLSSIVYLRDVMNNFLTATIVLAAHVSAGVAPVPVPLLSPRSIAIAARITTALPAM</sequence>
<dbReference type="EMBL" id="ML143414">
    <property type="protein sequence ID" value="TBU29311.1"/>
    <property type="molecule type" value="Genomic_DNA"/>
</dbReference>
<proteinExistence type="predicted"/>
<dbReference type="Proteomes" id="UP000292957">
    <property type="component" value="Unassembled WGS sequence"/>
</dbReference>
<evidence type="ECO:0000313" key="1">
    <source>
        <dbReference type="EMBL" id="TBU29311.1"/>
    </source>
</evidence>